<dbReference type="HAMAP" id="MF_01320_B">
    <property type="entry name" value="Ribosomal_uL2_B"/>
    <property type="match status" value="1"/>
</dbReference>
<evidence type="ECO:0000256" key="1">
    <source>
        <dbReference type="ARBA" id="ARBA00004474"/>
    </source>
</evidence>
<keyword evidence="9" id="KW-0934">Plastid</keyword>
<dbReference type="NCBIfam" id="TIGR01171">
    <property type="entry name" value="rplB_bact"/>
    <property type="match status" value="1"/>
</dbReference>
<dbReference type="PANTHER" id="PTHR13691">
    <property type="entry name" value="RIBOSOMAL PROTEIN L2"/>
    <property type="match status" value="1"/>
</dbReference>
<dbReference type="Gene3D" id="2.40.50.140">
    <property type="entry name" value="Nucleic acid-binding proteins"/>
    <property type="match status" value="1"/>
</dbReference>
<dbReference type="PIRSF" id="PIRSF002158">
    <property type="entry name" value="Ribosomal_L2"/>
    <property type="match status" value="1"/>
</dbReference>
<dbReference type="SUPFAM" id="SSF50249">
    <property type="entry name" value="Nucleic acid-binding proteins"/>
    <property type="match status" value="1"/>
</dbReference>
<dbReference type="Pfam" id="PF03947">
    <property type="entry name" value="Ribosomal_L2_C"/>
    <property type="match status" value="1"/>
</dbReference>
<dbReference type="GO" id="GO:0003735">
    <property type="term" value="F:structural constituent of ribosome"/>
    <property type="evidence" value="ECO:0007669"/>
    <property type="project" value="InterPro"/>
</dbReference>
<accession>A0A4Y1MDI4</accession>
<dbReference type="InterPro" id="IPR008991">
    <property type="entry name" value="Translation_prot_SH3-like_sf"/>
</dbReference>
<geneLocation type="plastid" evidence="9"/>
<dbReference type="Gene3D" id="2.30.30.30">
    <property type="match status" value="1"/>
</dbReference>
<gene>
    <name evidence="9" type="primary">rpl2</name>
</gene>
<feature type="domain" description="Large ribosomal subunit protein uL2 RNA-binding" evidence="8">
    <location>
        <begin position="24"/>
        <end position="100"/>
    </location>
</feature>
<dbReference type="AlphaFoldDB" id="A0A4Y1MDI4"/>
<dbReference type="GO" id="GO:0005762">
    <property type="term" value="C:mitochondrial large ribosomal subunit"/>
    <property type="evidence" value="ECO:0007669"/>
    <property type="project" value="TreeGrafter"/>
</dbReference>
<evidence type="ECO:0000259" key="8">
    <source>
        <dbReference type="SMART" id="SM01383"/>
    </source>
</evidence>
<keyword evidence="4" id="KW-0687">Ribonucleoprotein</keyword>
<name>A0A4Y1MDI4_9ERIC</name>
<feature type="region of interest" description="Disordered" evidence="6">
    <location>
        <begin position="207"/>
        <end position="248"/>
    </location>
</feature>
<protein>
    <recommendedName>
        <fullName evidence="5">Large ribosomal subunit protein uL2m</fullName>
    </recommendedName>
</protein>
<feature type="compositionally biased region" description="Basic residues" evidence="6">
    <location>
        <begin position="239"/>
        <end position="248"/>
    </location>
</feature>
<evidence type="ECO:0000256" key="4">
    <source>
        <dbReference type="ARBA" id="ARBA00023274"/>
    </source>
</evidence>
<evidence type="ECO:0000256" key="5">
    <source>
        <dbReference type="ARBA" id="ARBA00069872"/>
    </source>
</evidence>
<dbReference type="GO" id="GO:0009536">
    <property type="term" value="C:plastid"/>
    <property type="evidence" value="ECO:0007669"/>
    <property type="project" value="UniProtKB-SubCell"/>
</dbReference>
<dbReference type="SUPFAM" id="SSF50104">
    <property type="entry name" value="Translation proteins SH3-like domain"/>
    <property type="match status" value="1"/>
</dbReference>
<dbReference type="Pfam" id="PF00181">
    <property type="entry name" value="Ribosomal_L2_N"/>
    <property type="match status" value="1"/>
</dbReference>
<dbReference type="Gene3D" id="4.10.950.10">
    <property type="entry name" value="Ribosomal protein L2, domain 3"/>
    <property type="match status" value="1"/>
</dbReference>
<feature type="region of interest" description="Disordered" evidence="6">
    <location>
        <begin position="1"/>
        <end position="39"/>
    </location>
</feature>
<evidence type="ECO:0000256" key="3">
    <source>
        <dbReference type="ARBA" id="ARBA00022980"/>
    </source>
</evidence>
<feature type="compositionally biased region" description="Polar residues" evidence="6">
    <location>
        <begin position="1"/>
        <end position="32"/>
    </location>
</feature>
<dbReference type="SMART" id="SM01382">
    <property type="entry name" value="Ribosomal_L2_C"/>
    <property type="match status" value="1"/>
</dbReference>
<feature type="domain" description="Large ribosomal subunit protein uL2 C-terminal" evidence="7">
    <location>
        <begin position="106"/>
        <end position="235"/>
    </location>
</feature>
<dbReference type="SMART" id="SM01383">
    <property type="entry name" value="Ribosomal_L2"/>
    <property type="match status" value="1"/>
</dbReference>
<dbReference type="InterPro" id="IPR022666">
    <property type="entry name" value="Ribosomal_uL2_RNA-bd_dom"/>
</dbReference>
<evidence type="ECO:0000259" key="7">
    <source>
        <dbReference type="SMART" id="SM01382"/>
    </source>
</evidence>
<dbReference type="GO" id="GO:0003723">
    <property type="term" value="F:RNA binding"/>
    <property type="evidence" value="ECO:0007669"/>
    <property type="project" value="InterPro"/>
</dbReference>
<proteinExistence type="inferred from homology"/>
<dbReference type="InterPro" id="IPR012340">
    <property type="entry name" value="NA-bd_OB-fold"/>
</dbReference>
<dbReference type="PANTHER" id="PTHR13691:SF5">
    <property type="entry name" value="LARGE RIBOSOMAL SUBUNIT PROTEIN UL2M"/>
    <property type="match status" value="1"/>
</dbReference>
<dbReference type="GO" id="GO:0016740">
    <property type="term" value="F:transferase activity"/>
    <property type="evidence" value="ECO:0007669"/>
    <property type="project" value="InterPro"/>
</dbReference>
<evidence type="ECO:0000256" key="6">
    <source>
        <dbReference type="SAM" id="MobiDB-lite"/>
    </source>
</evidence>
<dbReference type="FunFam" id="2.30.30.30:FF:000001">
    <property type="entry name" value="50S ribosomal protein L2"/>
    <property type="match status" value="1"/>
</dbReference>
<dbReference type="InterPro" id="IPR002171">
    <property type="entry name" value="Ribosomal_uL2"/>
</dbReference>
<comment type="subcellular location">
    <subcellularLocation>
        <location evidence="1">Plastid</location>
    </subcellularLocation>
</comment>
<dbReference type="EMBL" id="MF372930">
    <property type="protein sequence ID" value="AWS06650.1"/>
    <property type="molecule type" value="Genomic_DNA"/>
</dbReference>
<comment type="similarity">
    <text evidence="2">Belongs to the universal ribosomal protein uL2 family.</text>
</comment>
<dbReference type="InterPro" id="IPR014726">
    <property type="entry name" value="Ribosomal_uL2_dom3"/>
</dbReference>
<keyword evidence="3 9" id="KW-0689">Ribosomal protein</keyword>
<reference evidence="9" key="1">
    <citation type="submission" date="2017-06" db="EMBL/GenBank/DDBJ databases">
        <title>The plastome of Mitrastemon kanehirai.</title>
        <authorList>
            <person name="Shyu S.-Y."/>
            <person name="Hu J.-M."/>
        </authorList>
    </citation>
    <scope>NUCLEOTIDE SEQUENCE</scope>
</reference>
<dbReference type="GO" id="GO:0032543">
    <property type="term" value="P:mitochondrial translation"/>
    <property type="evidence" value="ECO:0007669"/>
    <property type="project" value="TreeGrafter"/>
</dbReference>
<organism evidence="9">
    <name type="scientific">Mitrastemon kanehirai</name>
    <dbReference type="NCBI Taxonomy" id="1358725"/>
    <lineage>
        <taxon>Eukaryota</taxon>
        <taxon>Viridiplantae</taxon>
        <taxon>Streptophyta</taxon>
        <taxon>Embryophyta</taxon>
        <taxon>Tracheophyta</taxon>
        <taxon>Spermatophyta</taxon>
        <taxon>Magnoliopsida</taxon>
        <taxon>eudicotyledons</taxon>
        <taxon>Gunneridae</taxon>
        <taxon>Pentapetalae</taxon>
        <taxon>asterids</taxon>
        <taxon>Ericales</taxon>
        <taxon>Mitrastemonaceae</taxon>
        <taxon>Mitrastemon</taxon>
    </lineage>
</organism>
<evidence type="ECO:0000256" key="2">
    <source>
        <dbReference type="ARBA" id="ARBA00005636"/>
    </source>
</evidence>
<dbReference type="InterPro" id="IPR022669">
    <property type="entry name" value="Ribosomal_uL2_C"/>
</dbReference>
<sequence length="259" mass="29162">MISNLKTLNPYKNLTSGQYGKSNGRNNKGTISTRHRGGGHKRLYRKIDFKRENINLYGKIKTIEYDPNRNSYICLVYYEDGDKRYILHTRGFTIGDIIISGTEVSLKIGNVLPLSNIPLGTFIHNIEITLGKGGQLVRSAGTLAKLISKNNNYVMVKLPSGNFRFIFKSCTATIGQVGNIEKKNKHFFKAGSKRWLGKRPKVRGLAMNSVDHPHGGGEGKSSIGRKKPVTPWGFPTLGKKSRKKKKYSNNFIIHRRIKK</sequence>
<dbReference type="InterPro" id="IPR005880">
    <property type="entry name" value="Ribosomal_uL2_bac/org-type"/>
</dbReference>
<evidence type="ECO:0000313" key="9">
    <source>
        <dbReference type="EMBL" id="AWS06650.1"/>
    </source>
</evidence>
<dbReference type="FunFam" id="4.10.950.10:FF:000001">
    <property type="entry name" value="50S ribosomal protein L2"/>
    <property type="match status" value="1"/>
</dbReference>
<dbReference type="InterPro" id="IPR014722">
    <property type="entry name" value="Rib_uL2_dom2"/>
</dbReference>